<reference evidence="1 4" key="3">
    <citation type="submission" date="2024-01" db="EMBL/GenBank/DDBJ databases">
        <title>The diversity of rhizobia nodulating Mimosa spp. in eleven states of Brazil covering several biomes is determined by host plant, location, and edaphic factors.</title>
        <authorList>
            <person name="Rouws L."/>
            <person name="Barauna A."/>
            <person name="Beukes C."/>
            <person name="De Faria S.M."/>
            <person name="Gross E."/>
            <person name="Dos Reis Junior F.B."/>
            <person name="Simon M."/>
            <person name="Maluk M."/>
            <person name="Odee D.W."/>
            <person name="Kenicer G."/>
            <person name="Young J.P.W."/>
            <person name="Reis V.M."/>
            <person name="Zilli J."/>
            <person name="James E.K."/>
        </authorList>
    </citation>
    <scope>NUCLEOTIDE SEQUENCE [LARGE SCALE GENOMIC DNA]</scope>
    <source>
        <strain evidence="1 4">JPY530</strain>
    </source>
</reference>
<gene>
    <name evidence="2" type="ORF">FRZ40_40390</name>
    <name evidence="1" type="ORF">V4C56_07235</name>
</gene>
<keyword evidence="4" id="KW-1185">Reference proteome</keyword>
<dbReference type="RefSeq" id="WP_147238018.1">
    <property type="nucleotide sequence ID" value="NZ_JAZHFZ010000004.1"/>
</dbReference>
<dbReference type="Proteomes" id="UP001481677">
    <property type="component" value="Unassembled WGS sequence"/>
</dbReference>
<organism evidence="2 3">
    <name type="scientific">Paraburkholderia azotifigens</name>
    <dbReference type="NCBI Taxonomy" id="2057004"/>
    <lineage>
        <taxon>Bacteria</taxon>
        <taxon>Pseudomonadati</taxon>
        <taxon>Pseudomonadota</taxon>
        <taxon>Betaproteobacteria</taxon>
        <taxon>Burkholderiales</taxon>
        <taxon>Burkholderiaceae</taxon>
        <taxon>Paraburkholderia</taxon>
    </lineage>
</organism>
<dbReference type="Proteomes" id="UP000321776">
    <property type="component" value="Unassembled WGS sequence"/>
</dbReference>
<evidence type="ECO:0000313" key="1">
    <source>
        <dbReference type="EMBL" id="MEM5339427.1"/>
    </source>
</evidence>
<dbReference type="AlphaFoldDB" id="A0A5C6V6S3"/>
<evidence type="ECO:0000313" key="2">
    <source>
        <dbReference type="EMBL" id="TXC80524.1"/>
    </source>
</evidence>
<protein>
    <submittedName>
        <fullName evidence="2">Uncharacterized protein</fullName>
    </submittedName>
</protein>
<evidence type="ECO:0000313" key="3">
    <source>
        <dbReference type="Proteomes" id="UP000321776"/>
    </source>
</evidence>
<proteinExistence type="predicted"/>
<reference evidence="2 3" key="1">
    <citation type="journal article" date="2018" name="Int. J. Syst. Evol. Microbiol.">
        <title>Paraburkholderia azotifigens sp. nov., a nitrogen-fixing bacterium isolated from paddy soil.</title>
        <authorList>
            <person name="Choi G.M."/>
            <person name="Im W.T."/>
        </authorList>
    </citation>
    <scope>NUCLEOTIDE SEQUENCE [LARGE SCALE GENOMIC DNA]</scope>
    <source>
        <strain evidence="2 3">NF 2-5-3</strain>
    </source>
</reference>
<evidence type="ECO:0000313" key="4">
    <source>
        <dbReference type="Proteomes" id="UP001481677"/>
    </source>
</evidence>
<sequence>MSMSLASLLRPFDTLRQSLHASRKPATSPAKDEHARDDAERLERIAVYARAGYFNMGYTLEMFHVIGEVAPE</sequence>
<reference evidence="2" key="2">
    <citation type="submission" date="2019-08" db="EMBL/GenBank/DDBJ databases">
        <authorList>
            <person name="Im W.-T."/>
        </authorList>
    </citation>
    <scope>NUCLEOTIDE SEQUENCE</scope>
    <source>
        <strain evidence="2">NF 2-5-3</strain>
    </source>
</reference>
<dbReference type="EMBL" id="VOQS01000005">
    <property type="protein sequence ID" value="TXC80524.1"/>
    <property type="molecule type" value="Genomic_DNA"/>
</dbReference>
<dbReference type="EMBL" id="JAZHGA010000004">
    <property type="protein sequence ID" value="MEM5339427.1"/>
    <property type="molecule type" value="Genomic_DNA"/>
</dbReference>
<name>A0A5C6V6S3_9BURK</name>
<accession>A0A5C6V6S3</accession>
<comment type="caution">
    <text evidence="2">The sequence shown here is derived from an EMBL/GenBank/DDBJ whole genome shotgun (WGS) entry which is preliminary data.</text>
</comment>